<dbReference type="SUPFAM" id="SSF158446">
    <property type="entry name" value="IVS-encoded protein-like"/>
    <property type="match status" value="1"/>
</dbReference>
<reference evidence="2" key="1">
    <citation type="submission" date="2017-09" db="EMBL/GenBank/DDBJ databases">
        <title>Depth-based differentiation of microbial function through sediment-hosted aquifers and enrichment of novel symbionts in the deep terrestrial subsurface.</title>
        <authorList>
            <person name="Probst A.J."/>
            <person name="Ladd B."/>
            <person name="Jarett J.K."/>
            <person name="Geller-Mcgrath D.E."/>
            <person name="Sieber C.M.K."/>
            <person name="Emerson J.B."/>
            <person name="Anantharaman K."/>
            <person name="Thomas B.C."/>
            <person name="Malmstrom R."/>
            <person name="Stieglmeier M."/>
            <person name="Klingl A."/>
            <person name="Woyke T."/>
            <person name="Ryan C.M."/>
            <person name="Banfield J.F."/>
        </authorList>
    </citation>
    <scope>NUCLEOTIDE SEQUENCE [LARGE SCALE GENOMIC DNA]</scope>
</reference>
<evidence type="ECO:0000313" key="1">
    <source>
        <dbReference type="EMBL" id="PIT95947.1"/>
    </source>
</evidence>
<dbReference type="InterPro" id="IPR012657">
    <property type="entry name" value="23S_rRNA-intervening_sequence"/>
</dbReference>
<comment type="caution">
    <text evidence="1">The sequence shown here is derived from an EMBL/GenBank/DDBJ whole genome shotgun (WGS) entry which is preliminary data.</text>
</comment>
<protein>
    <recommendedName>
        <fullName evidence="3">Four helix bundle protein</fullName>
    </recommendedName>
</protein>
<dbReference type="Pfam" id="PF05635">
    <property type="entry name" value="23S_rRNA_IVP"/>
    <property type="match status" value="1"/>
</dbReference>
<dbReference type="Gene3D" id="1.20.1440.60">
    <property type="entry name" value="23S rRNA-intervening sequence"/>
    <property type="match status" value="1"/>
</dbReference>
<name>A0A2M6WT26_9BACT</name>
<sequence>MERVVVSVSNNITEGFERMSYKDFKNFLFISKGFYGEVRSMMHFGLKLKCWSEQDIKDIFVLTMETSKMLSGFIKVF</sequence>
<organism evidence="1 2">
    <name type="scientific">Candidatus Falkowbacteria bacterium CG10_big_fil_rev_8_21_14_0_10_37_14</name>
    <dbReference type="NCBI Taxonomy" id="1974561"/>
    <lineage>
        <taxon>Bacteria</taxon>
        <taxon>Candidatus Falkowiibacteriota</taxon>
    </lineage>
</organism>
<gene>
    <name evidence="1" type="ORF">COT94_03095</name>
</gene>
<accession>A0A2M6WT26</accession>
<evidence type="ECO:0008006" key="3">
    <source>
        <dbReference type="Google" id="ProtNLM"/>
    </source>
</evidence>
<dbReference type="Proteomes" id="UP000228533">
    <property type="component" value="Unassembled WGS sequence"/>
</dbReference>
<dbReference type="EMBL" id="PFAM01000017">
    <property type="protein sequence ID" value="PIT95947.1"/>
    <property type="molecule type" value="Genomic_DNA"/>
</dbReference>
<evidence type="ECO:0000313" key="2">
    <source>
        <dbReference type="Proteomes" id="UP000228533"/>
    </source>
</evidence>
<dbReference type="InterPro" id="IPR036583">
    <property type="entry name" value="23S_rRNA_IVS_sf"/>
</dbReference>
<dbReference type="AlphaFoldDB" id="A0A2M6WT26"/>
<dbReference type="NCBIfam" id="TIGR02436">
    <property type="entry name" value="four helix bundle protein"/>
    <property type="match status" value="1"/>
</dbReference>
<proteinExistence type="predicted"/>